<dbReference type="EMBL" id="AP018164">
    <property type="protein sequence ID" value="BAX91754.1"/>
    <property type="molecule type" value="Genomic_DNA"/>
</dbReference>
<proteinExistence type="predicted"/>
<name>A0A1Z4EFL7_9MYCO</name>
<dbReference type="Proteomes" id="UP000217736">
    <property type="component" value="Chromosome"/>
</dbReference>
<reference evidence="2" key="1">
    <citation type="submission" date="2017-06" db="EMBL/GenBank/DDBJ databases">
        <title>Complete Genome Sequence of Mycobacterium shigaense.</title>
        <authorList>
            <person name="Fukano H."/>
            <person name="Yoshida M."/>
            <person name="Kazumi Y."/>
            <person name="Ogura Y."/>
            <person name="Mitarai S."/>
            <person name="Hayashi T."/>
            <person name="Hoshino Y."/>
        </authorList>
    </citation>
    <scope>NUCLEOTIDE SEQUENCE [LARGE SCALE GENOMIC DNA]</scope>
    <source>
        <strain evidence="2">UN-152</strain>
    </source>
</reference>
<gene>
    <name evidence="1" type="ORF">MSG_01600</name>
</gene>
<accession>A0A1Z4EFL7</accession>
<evidence type="ECO:0000313" key="1">
    <source>
        <dbReference type="EMBL" id="BAX91754.1"/>
    </source>
</evidence>
<organism evidence="1 2">
    <name type="scientific">Mycobacterium shigaense</name>
    <dbReference type="NCBI Taxonomy" id="722731"/>
    <lineage>
        <taxon>Bacteria</taxon>
        <taxon>Bacillati</taxon>
        <taxon>Actinomycetota</taxon>
        <taxon>Actinomycetes</taxon>
        <taxon>Mycobacteriales</taxon>
        <taxon>Mycobacteriaceae</taxon>
        <taxon>Mycobacterium</taxon>
        <taxon>Mycobacterium simiae complex</taxon>
    </lineage>
</organism>
<evidence type="ECO:0000313" key="2">
    <source>
        <dbReference type="Proteomes" id="UP000217736"/>
    </source>
</evidence>
<dbReference type="KEGG" id="mshg:MSG_01600"/>
<protein>
    <submittedName>
        <fullName evidence="1">Uncharacterized protein</fullName>
    </submittedName>
</protein>
<sequence length="73" mass="7955">MSFPTAPTGLLMAPGPTSGLALAVAWISMLTVEHTQRYRLVTALTRDRFVVRLPHAASHGRARRTVATLMLRG</sequence>
<dbReference type="AlphaFoldDB" id="A0A1Z4EFL7"/>
<dbReference type="RefSeq" id="WP_096438553.1">
    <property type="nucleotide sequence ID" value="NZ_AP018164.1"/>
</dbReference>
<keyword evidence="2" id="KW-1185">Reference proteome</keyword>